<evidence type="ECO:0000256" key="2">
    <source>
        <dbReference type="SAM" id="SignalP"/>
    </source>
</evidence>
<organism evidence="3 4">
    <name type="scientific">Cocos nucifera</name>
    <name type="common">Coconut palm</name>
    <dbReference type="NCBI Taxonomy" id="13894"/>
    <lineage>
        <taxon>Eukaryota</taxon>
        <taxon>Viridiplantae</taxon>
        <taxon>Streptophyta</taxon>
        <taxon>Embryophyta</taxon>
        <taxon>Tracheophyta</taxon>
        <taxon>Spermatophyta</taxon>
        <taxon>Magnoliopsida</taxon>
        <taxon>Liliopsida</taxon>
        <taxon>Arecaceae</taxon>
        <taxon>Arecoideae</taxon>
        <taxon>Cocoseae</taxon>
        <taxon>Attaleinae</taxon>
        <taxon>Cocos</taxon>
    </lineage>
</organism>
<accession>A0A8K0IPF3</accession>
<protein>
    <recommendedName>
        <fullName evidence="5">Secreted protein</fullName>
    </recommendedName>
</protein>
<evidence type="ECO:0000313" key="4">
    <source>
        <dbReference type="Proteomes" id="UP000797356"/>
    </source>
</evidence>
<feature type="compositionally biased region" description="Acidic residues" evidence="1">
    <location>
        <begin position="79"/>
        <end position="102"/>
    </location>
</feature>
<gene>
    <name evidence="3" type="ORF">COCNU_11G007510</name>
</gene>
<evidence type="ECO:0000256" key="1">
    <source>
        <dbReference type="SAM" id="MobiDB-lite"/>
    </source>
</evidence>
<keyword evidence="2" id="KW-0732">Signal</keyword>
<feature type="signal peptide" evidence="2">
    <location>
        <begin position="1"/>
        <end position="26"/>
    </location>
</feature>
<evidence type="ECO:0008006" key="5">
    <source>
        <dbReference type="Google" id="ProtNLM"/>
    </source>
</evidence>
<dbReference type="EMBL" id="CM017882">
    <property type="protein sequence ID" value="KAG1363924.1"/>
    <property type="molecule type" value="Genomic_DNA"/>
</dbReference>
<proteinExistence type="predicted"/>
<dbReference type="Proteomes" id="UP000797356">
    <property type="component" value="Chromosome 11"/>
</dbReference>
<feature type="chain" id="PRO_5035477697" description="Secreted protein" evidence="2">
    <location>
        <begin position="27"/>
        <end position="102"/>
    </location>
</feature>
<reference evidence="3" key="2">
    <citation type="submission" date="2019-07" db="EMBL/GenBank/DDBJ databases">
        <authorList>
            <person name="Yang Y."/>
            <person name="Bocs S."/>
            <person name="Baudouin L."/>
        </authorList>
    </citation>
    <scope>NUCLEOTIDE SEQUENCE</scope>
    <source>
        <tissue evidence="3">Spear leaf of Hainan Tall coconut</tissue>
    </source>
</reference>
<sequence length="102" mass="10804">MASIRACVVIAVLACFLLMRSDEVAAQKVEETPQENAVGASARTTGHHCNPANETCRPGDPDSSDNEAESSTLHVAPSSDDDDNDLDDVAEEPDEELVVLGH</sequence>
<evidence type="ECO:0000313" key="3">
    <source>
        <dbReference type="EMBL" id="KAG1363924.1"/>
    </source>
</evidence>
<keyword evidence="4" id="KW-1185">Reference proteome</keyword>
<dbReference type="AlphaFoldDB" id="A0A8K0IPF3"/>
<name>A0A8K0IPF3_COCNU</name>
<reference evidence="3" key="1">
    <citation type="journal article" date="2017" name="Gigascience">
        <title>The genome draft of coconut (Cocos nucifera).</title>
        <authorList>
            <person name="Xiao Y."/>
            <person name="Xu P."/>
            <person name="Fan H."/>
            <person name="Baudouin L."/>
            <person name="Xia W."/>
            <person name="Bocs S."/>
            <person name="Xu J."/>
            <person name="Li Q."/>
            <person name="Guo A."/>
            <person name="Zhou L."/>
            <person name="Li J."/>
            <person name="Wu Y."/>
            <person name="Ma Z."/>
            <person name="Armero A."/>
            <person name="Issali A.E."/>
            <person name="Liu N."/>
            <person name="Peng M."/>
            <person name="Yang Y."/>
        </authorList>
    </citation>
    <scope>NUCLEOTIDE SEQUENCE</scope>
    <source>
        <tissue evidence="3">Spear leaf of Hainan Tall coconut</tissue>
    </source>
</reference>
<feature type="region of interest" description="Disordered" evidence="1">
    <location>
        <begin position="30"/>
        <end position="102"/>
    </location>
</feature>
<comment type="caution">
    <text evidence="3">The sequence shown here is derived from an EMBL/GenBank/DDBJ whole genome shotgun (WGS) entry which is preliminary data.</text>
</comment>